<comment type="caution">
    <text evidence="2">The sequence shown here is derived from an EMBL/GenBank/DDBJ whole genome shotgun (WGS) entry which is preliminary data.</text>
</comment>
<dbReference type="EMBL" id="JBAMIC010004070">
    <property type="protein sequence ID" value="KAK7087871.1"/>
    <property type="molecule type" value="Genomic_DNA"/>
</dbReference>
<keyword evidence="3" id="KW-1185">Reference proteome</keyword>
<reference evidence="2 3" key="1">
    <citation type="submission" date="2024-02" db="EMBL/GenBank/DDBJ databases">
        <title>Chromosome-scale genome assembly of the rough periwinkle Littorina saxatilis.</title>
        <authorList>
            <person name="De Jode A."/>
            <person name="Faria R."/>
            <person name="Formenti G."/>
            <person name="Sims Y."/>
            <person name="Smith T.P."/>
            <person name="Tracey A."/>
            <person name="Wood J.M.D."/>
            <person name="Zagrodzka Z.B."/>
            <person name="Johannesson K."/>
            <person name="Butlin R.K."/>
            <person name="Leder E.H."/>
        </authorList>
    </citation>
    <scope>NUCLEOTIDE SEQUENCE [LARGE SCALE GENOMIC DNA]</scope>
    <source>
        <strain evidence="2">Snail1</strain>
        <tissue evidence="2">Muscle</tissue>
    </source>
</reference>
<gene>
    <name evidence="2" type="ORF">V1264_021867</name>
</gene>
<organism evidence="2 3">
    <name type="scientific">Littorina saxatilis</name>
    <dbReference type="NCBI Taxonomy" id="31220"/>
    <lineage>
        <taxon>Eukaryota</taxon>
        <taxon>Metazoa</taxon>
        <taxon>Spiralia</taxon>
        <taxon>Lophotrochozoa</taxon>
        <taxon>Mollusca</taxon>
        <taxon>Gastropoda</taxon>
        <taxon>Caenogastropoda</taxon>
        <taxon>Littorinimorpha</taxon>
        <taxon>Littorinoidea</taxon>
        <taxon>Littorinidae</taxon>
        <taxon>Littorina</taxon>
    </lineage>
</organism>
<dbReference type="InterPro" id="IPR052787">
    <property type="entry name" value="MAVS"/>
</dbReference>
<dbReference type="Proteomes" id="UP001374579">
    <property type="component" value="Unassembled WGS sequence"/>
</dbReference>
<evidence type="ECO:0000256" key="1">
    <source>
        <dbReference type="SAM" id="MobiDB-lite"/>
    </source>
</evidence>
<dbReference type="AlphaFoldDB" id="A0AAN9FWK3"/>
<evidence type="ECO:0000313" key="3">
    <source>
        <dbReference type="Proteomes" id="UP001374579"/>
    </source>
</evidence>
<evidence type="ECO:0000313" key="2">
    <source>
        <dbReference type="EMBL" id="KAK7087871.1"/>
    </source>
</evidence>
<feature type="region of interest" description="Disordered" evidence="1">
    <location>
        <begin position="222"/>
        <end position="247"/>
    </location>
</feature>
<proteinExistence type="predicted"/>
<dbReference type="PANTHER" id="PTHR21446:SF12">
    <property type="entry name" value="POTASSIUM CHANNEL TETRAMERIZATION DOMAIN CONTAINING 1"/>
    <property type="match status" value="1"/>
</dbReference>
<sequence>MKSQDGGEEYATCEAIDEKKERKRFAVINETGRTALLEDSVPKATKRSTKYGTDVFREWLRARGRREDFEELPAEELNELLAAFYPELRTTDQQRYSKSSMACIRAALNRQLNNPPFNRNICLMKDFEFVSSNKMFKAVLKKAKEEGCDTTKHYPNITENDLEKIRNEEAFSHNSSVEIQQKVWFDIQLHFARRGRENVRDFKAFAFKQDDRGQEFVEINHAEKSKNPPGTISDTNHTQKPRMYANGTKTCPVRSLKLYIEKSNKAKEKERERVQPRC</sequence>
<feature type="compositionally biased region" description="Polar residues" evidence="1">
    <location>
        <begin position="228"/>
        <end position="238"/>
    </location>
</feature>
<protein>
    <submittedName>
        <fullName evidence="2">Uncharacterized protein</fullName>
    </submittedName>
</protein>
<accession>A0AAN9FWK3</accession>
<dbReference type="PANTHER" id="PTHR21446">
    <property type="entry name" value="DUF3504 DOMAIN-CONTAINING PROTEIN"/>
    <property type="match status" value="1"/>
</dbReference>
<name>A0AAN9FWK3_9CAEN</name>